<comment type="caution">
    <text evidence="2">The sequence shown here is derived from an EMBL/GenBank/DDBJ whole genome shotgun (WGS) entry which is preliminary data.</text>
</comment>
<evidence type="ECO:0000313" key="2">
    <source>
        <dbReference type="EMBL" id="PHH61018.1"/>
    </source>
</evidence>
<accession>A0A2C5XFT3</accession>
<name>A0A2C5XFT3_9HYPO</name>
<dbReference type="EMBL" id="NJET01000119">
    <property type="protein sequence ID" value="PHH61018.1"/>
    <property type="molecule type" value="Genomic_DNA"/>
</dbReference>
<dbReference type="Proteomes" id="UP000226192">
    <property type="component" value="Unassembled WGS sequence"/>
</dbReference>
<evidence type="ECO:0000313" key="3">
    <source>
        <dbReference type="Proteomes" id="UP000226192"/>
    </source>
</evidence>
<keyword evidence="1" id="KW-0732">Signal</keyword>
<dbReference type="OrthoDB" id="3836772at2759"/>
<protein>
    <submittedName>
        <fullName evidence="2">Uncharacterized protein</fullName>
    </submittedName>
</protein>
<feature type="signal peptide" evidence="1">
    <location>
        <begin position="1"/>
        <end position="20"/>
    </location>
</feature>
<reference evidence="2 3" key="1">
    <citation type="submission" date="2017-06" db="EMBL/GenBank/DDBJ databases">
        <title>Ant-infecting Ophiocordyceps genomes reveal a high diversity of potential behavioral manipulation genes and a possible major role for enterotoxins.</title>
        <authorList>
            <person name="De Bekker C."/>
            <person name="Evans H.C."/>
            <person name="Brachmann A."/>
            <person name="Hughes D.P."/>
        </authorList>
    </citation>
    <scope>NUCLEOTIDE SEQUENCE [LARGE SCALE GENOMIC DNA]</scope>
    <source>
        <strain evidence="2 3">Map64</strain>
    </source>
</reference>
<dbReference type="STRING" id="1399860.A0A2C5XFT3"/>
<keyword evidence="3" id="KW-1185">Reference proteome</keyword>
<gene>
    <name evidence="2" type="ORF">CDD81_840</name>
</gene>
<evidence type="ECO:0000256" key="1">
    <source>
        <dbReference type="SAM" id="SignalP"/>
    </source>
</evidence>
<dbReference type="AlphaFoldDB" id="A0A2C5XFT3"/>
<feature type="chain" id="PRO_5012971088" evidence="1">
    <location>
        <begin position="21"/>
        <end position="258"/>
    </location>
</feature>
<sequence length="258" mass="27995">MTPKLISAVVALALSSVGSATTTGGHHHHHGEVVVTGEHCAKACTETYWTCREELHANIGGCSHEYAVCLGYNPFKDPGHTPSHCVVPHETKVFITEEDKARCVCAQQCTVQWKHCGIELEHCRHEYQGCLGYNPFEKGPHHRPSACVPQHHRPHHTIKVIETVMPAPHMQQDACARDCTTKYNTCRGMPGANQSTCAAEYSACLGYNPFEKGADHVPMACMHEPGTVVEYPPAVVTGAAENMRPAVALLGLVAAAML</sequence>
<organism evidence="2 3">
    <name type="scientific">Ophiocordyceps australis</name>
    <dbReference type="NCBI Taxonomy" id="1399860"/>
    <lineage>
        <taxon>Eukaryota</taxon>
        <taxon>Fungi</taxon>
        <taxon>Dikarya</taxon>
        <taxon>Ascomycota</taxon>
        <taxon>Pezizomycotina</taxon>
        <taxon>Sordariomycetes</taxon>
        <taxon>Hypocreomycetidae</taxon>
        <taxon>Hypocreales</taxon>
        <taxon>Ophiocordycipitaceae</taxon>
        <taxon>Ophiocordyceps</taxon>
    </lineage>
</organism>
<proteinExistence type="predicted"/>